<feature type="compositionally biased region" description="Basic and acidic residues" evidence="1">
    <location>
        <begin position="183"/>
        <end position="210"/>
    </location>
</feature>
<accession>A0A2I0A1I2</accession>
<feature type="region of interest" description="Disordered" evidence="1">
    <location>
        <begin position="1"/>
        <end position="44"/>
    </location>
</feature>
<dbReference type="AlphaFoldDB" id="A0A2I0A1I2"/>
<proteinExistence type="predicted"/>
<dbReference type="Proteomes" id="UP000236161">
    <property type="component" value="Unassembled WGS sequence"/>
</dbReference>
<protein>
    <submittedName>
        <fullName evidence="2">Uncharacterized protein</fullName>
    </submittedName>
</protein>
<keyword evidence="3" id="KW-1185">Reference proteome</keyword>
<evidence type="ECO:0000313" key="2">
    <source>
        <dbReference type="EMBL" id="PKA49399.1"/>
    </source>
</evidence>
<dbReference type="EMBL" id="KZ452038">
    <property type="protein sequence ID" value="PKA49399.1"/>
    <property type="molecule type" value="Genomic_DNA"/>
</dbReference>
<gene>
    <name evidence="2" type="ORF">AXF42_Ash016588</name>
</gene>
<sequence>MTLASISKKRAGKSPADVPPPEKKRPLALSEGSPKSATSVHVGASLGEEAGATVVAPEAGAPALRVAAVPTQTLGSIQESASVEAAVVVDLSDSPVRPPPRIGELKGMALVHETAAGEKLASGKILLNDEEVERLLPKLGAPAGGAKKLPLLVCGPASLGTSISSSGKKRRPLFPSFSPVSPRNDEKKKEKGRKEEGRKMEEVTKGEKEVPSQAAPESALGIEGPGGKMEEAIKETERVPPATSSVVYGVEGSWSVLGERLFKIRRKRRRFWGIPPRFWR</sequence>
<evidence type="ECO:0000313" key="3">
    <source>
        <dbReference type="Proteomes" id="UP000236161"/>
    </source>
</evidence>
<reference evidence="2 3" key="1">
    <citation type="journal article" date="2017" name="Nature">
        <title>The Apostasia genome and the evolution of orchids.</title>
        <authorList>
            <person name="Zhang G.Q."/>
            <person name="Liu K.W."/>
            <person name="Li Z."/>
            <person name="Lohaus R."/>
            <person name="Hsiao Y.Y."/>
            <person name="Niu S.C."/>
            <person name="Wang J.Y."/>
            <person name="Lin Y.C."/>
            <person name="Xu Q."/>
            <person name="Chen L.J."/>
            <person name="Yoshida K."/>
            <person name="Fujiwara S."/>
            <person name="Wang Z.W."/>
            <person name="Zhang Y.Q."/>
            <person name="Mitsuda N."/>
            <person name="Wang M."/>
            <person name="Liu G.H."/>
            <person name="Pecoraro L."/>
            <person name="Huang H.X."/>
            <person name="Xiao X.J."/>
            <person name="Lin M."/>
            <person name="Wu X.Y."/>
            <person name="Wu W.L."/>
            <person name="Chen Y.Y."/>
            <person name="Chang S.B."/>
            <person name="Sakamoto S."/>
            <person name="Ohme-Takagi M."/>
            <person name="Yagi M."/>
            <person name="Zeng S.J."/>
            <person name="Shen C.Y."/>
            <person name="Yeh C.M."/>
            <person name="Luo Y.B."/>
            <person name="Tsai W.C."/>
            <person name="Van de Peer Y."/>
            <person name="Liu Z.J."/>
        </authorList>
    </citation>
    <scope>NUCLEOTIDE SEQUENCE [LARGE SCALE GENOMIC DNA]</scope>
    <source>
        <strain evidence="3">cv. Shenzhen</strain>
        <tissue evidence="2">Stem</tissue>
    </source>
</reference>
<organism evidence="2 3">
    <name type="scientific">Apostasia shenzhenica</name>
    <dbReference type="NCBI Taxonomy" id="1088818"/>
    <lineage>
        <taxon>Eukaryota</taxon>
        <taxon>Viridiplantae</taxon>
        <taxon>Streptophyta</taxon>
        <taxon>Embryophyta</taxon>
        <taxon>Tracheophyta</taxon>
        <taxon>Spermatophyta</taxon>
        <taxon>Magnoliopsida</taxon>
        <taxon>Liliopsida</taxon>
        <taxon>Asparagales</taxon>
        <taxon>Orchidaceae</taxon>
        <taxon>Apostasioideae</taxon>
        <taxon>Apostasia</taxon>
    </lineage>
</organism>
<evidence type="ECO:0000256" key="1">
    <source>
        <dbReference type="SAM" id="MobiDB-lite"/>
    </source>
</evidence>
<name>A0A2I0A1I2_9ASPA</name>
<feature type="compositionally biased region" description="Basic and acidic residues" evidence="1">
    <location>
        <begin position="228"/>
        <end position="238"/>
    </location>
</feature>
<feature type="region of interest" description="Disordered" evidence="1">
    <location>
        <begin position="161"/>
        <end position="241"/>
    </location>
</feature>